<keyword evidence="6 11" id="KW-0732">Signal</keyword>
<dbReference type="InterPro" id="IPR002299">
    <property type="entry name" value="Porin_Neis"/>
</dbReference>
<feature type="chain" id="PRO_5045617317" evidence="11">
    <location>
        <begin position="24"/>
        <end position="390"/>
    </location>
</feature>
<dbReference type="CDD" id="cd00342">
    <property type="entry name" value="gram_neg_porins"/>
    <property type="match status" value="1"/>
</dbReference>
<dbReference type="PANTHER" id="PTHR34501:SF9">
    <property type="entry name" value="MAJOR OUTER MEMBRANE PROTEIN P.IA"/>
    <property type="match status" value="1"/>
</dbReference>
<comment type="subunit">
    <text evidence="2">Homotrimer.</text>
</comment>
<organism evidence="13 14">
    <name type="scientific">Paraburkholderia metrosideri</name>
    <dbReference type="NCBI Taxonomy" id="580937"/>
    <lineage>
        <taxon>Bacteria</taxon>
        <taxon>Pseudomonadati</taxon>
        <taxon>Pseudomonadota</taxon>
        <taxon>Betaproteobacteria</taxon>
        <taxon>Burkholderiales</taxon>
        <taxon>Burkholderiaceae</taxon>
        <taxon>Paraburkholderia</taxon>
    </lineage>
</organism>
<evidence type="ECO:0000256" key="1">
    <source>
        <dbReference type="ARBA" id="ARBA00004571"/>
    </source>
</evidence>
<evidence type="ECO:0000256" key="6">
    <source>
        <dbReference type="ARBA" id="ARBA00022729"/>
    </source>
</evidence>
<proteinExistence type="predicted"/>
<reference evidence="13 14" key="1">
    <citation type="journal article" date="2024" name="Chem. Sci.">
        <title>Discovery of megapolipeptins by genome mining of a Burkholderiales bacteria collection.</title>
        <authorList>
            <person name="Paulo B.S."/>
            <person name="Recchia M.J.J."/>
            <person name="Lee S."/>
            <person name="Fergusson C.H."/>
            <person name="Romanowski S.B."/>
            <person name="Hernandez A."/>
            <person name="Krull N."/>
            <person name="Liu D.Y."/>
            <person name="Cavanagh H."/>
            <person name="Bos A."/>
            <person name="Gray C.A."/>
            <person name="Murphy B.T."/>
            <person name="Linington R.G."/>
            <person name="Eustaquio A.S."/>
        </authorList>
    </citation>
    <scope>NUCLEOTIDE SEQUENCE [LARGE SCALE GENOMIC DNA]</scope>
    <source>
        <strain evidence="13 14">RL17-338-BIC-A</strain>
    </source>
</reference>
<dbReference type="PRINTS" id="PR00182">
    <property type="entry name" value="ECOLNEIPORIN"/>
</dbReference>
<feature type="domain" description="Porin" evidence="12">
    <location>
        <begin position="12"/>
        <end position="356"/>
    </location>
</feature>
<dbReference type="EMBL" id="JAQQCF010000059">
    <property type="protein sequence ID" value="MFM0642173.1"/>
    <property type="molecule type" value="Genomic_DNA"/>
</dbReference>
<dbReference type="SUPFAM" id="SSF56935">
    <property type="entry name" value="Porins"/>
    <property type="match status" value="1"/>
</dbReference>
<comment type="subcellular location">
    <subcellularLocation>
        <location evidence="1">Cell outer membrane</location>
        <topology evidence="1">Multi-pass membrane protein</topology>
    </subcellularLocation>
</comment>
<keyword evidence="10" id="KW-0998">Cell outer membrane</keyword>
<keyword evidence="7" id="KW-0406">Ion transport</keyword>
<dbReference type="Gene3D" id="2.40.160.10">
    <property type="entry name" value="Porin"/>
    <property type="match status" value="1"/>
</dbReference>
<evidence type="ECO:0000256" key="8">
    <source>
        <dbReference type="ARBA" id="ARBA00023114"/>
    </source>
</evidence>
<keyword evidence="8" id="KW-0626">Porin</keyword>
<evidence type="ECO:0000259" key="12">
    <source>
        <dbReference type="Pfam" id="PF13609"/>
    </source>
</evidence>
<evidence type="ECO:0000256" key="7">
    <source>
        <dbReference type="ARBA" id="ARBA00023065"/>
    </source>
</evidence>
<dbReference type="RefSeq" id="WP_408238237.1">
    <property type="nucleotide sequence ID" value="NZ_JAQQCF010000059.1"/>
</dbReference>
<comment type="caution">
    <text evidence="13">The sequence shown here is derived from an EMBL/GenBank/DDBJ whole genome shotgun (WGS) entry which is preliminary data.</text>
</comment>
<dbReference type="Proteomes" id="UP001629432">
    <property type="component" value="Unassembled WGS sequence"/>
</dbReference>
<evidence type="ECO:0000256" key="2">
    <source>
        <dbReference type="ARBA" id="ARBA00011233"/>
    </source>
</evidence>
<evidence type="ECO:0000256" key="9">
    <source>
        <dbReference type="ARBA" id="ARBA00023136"/>
    </source>
</evidence>
<accession>A0ABW9E4F5</accession>
<gene>
    <name evidence="13" type="ORF">PQQ63_36410</name>
</gene>
<evidence type="ECO:0000256" key="10">
    <source>
        <dbReference type="ARBA" id="ARBA00023237"/>
    </source>
</evidence>
<dbReference type="InterPro" id="IPR033900">
    <property type="entry name" value="Gram_neg_porin_domain"/>
</dbReference>
<dbReference type="InterPro" id="IPR050298">
    <property type="entry name" value="Gram-neg_bact_OMP"/>
</dbReference>
<evidence type="ECO:0000256" key="3">
    <source>
        <dbReference type="ARBA" id="ARBA00022448"/>
    </source>
</evidence>
<evidence type="ECO:0000313" key="14">
    <source>
        <dbReference type="Proteomes" id="UP001629432"/>
    </source>
</evidence>
<dbReference type="InterPro" id="IPR001702">
    <property type="entry name" value="Porin_Gram-ve"/>
</dbReference>
<dbReference type="PANTHER" id="PTHR34501">
    <property type="entry name" value="PROTEIN YDDL-RELATED"/>
    <property type="match status" value="1"/>
</dbReference>
<keyword evidence="5" id="KW-0812">Transmembrane</keyword>
<dbReference type="PRINTS" id="PR00184">
    <property type="entry name" value="NEISSPPORIN"/>
</dbReference>
<keyword evidence="14" id="KW-1185">Reference proteome</keyword>
<evidence type="ECO:0000313" key="13">
    <source>
        <dbReference type="EMBL" id="MFM0642173.1"/>
    </source>
</evidence>
<evidence type="ECO:0000256" key="4">
    <source>
        <dbReference type="ARBA" id="ARBA00022452"/>
    </source>
</evidence>
<evidence type="ECO:0000256" key="5">
    <source>
        <dbReference type="ARBA" id="ARBA00022692"/>
    </source>
</evidence>
<keyword evidence="4" id="KW-1134">Transmembrane beta strand</keyword>
<dbReference type="InterPro" id="IPR023614">
    <property type="entry name" value="Porin_dom_sf"/>
</dbReference>
<keyword evidence="9" id="KW-0472">Membrane</keyword>
<evidence type="ECO:0000256" key="11">
    <source>
        <dbReference type="SAM" id="SignalP"/>
    </source>
</evidence>
<protein>
    <submittedName>
        <fullName evidence="13">Porin</fullName>
    </submittedName>
</protein>
<name>A0ABW9E4F5_9BURK</name>
<sequence length="390" mass="40880">MEKAKKTLLCCAVLGALASAAHAQSSVTLYGILDEGVMYQSNIDGGKRVFMDSLSGINGSRLGLLGSEDLGGGLHAIFTLEWGVNLNNGSLGQGGTEFGRQAFVGLSSDRFGSLTLGRQYDMVYYFPEPLTAVGIGTVIFAHPGDLDNTADAVRVNNAVRYMSPSYDGFSFGGEYSVGGVAGNTTANSGYSLGAGYAKGPLKLDAAFEYFKNPTSATAGSGFFTDNANGSSQLAQSLNKGYASASAYQVAVLAASYAIGPVTLMTSTSNIQYANLGGALSGGTARFNNVDVEAQYTFHPFLIFSVGYDYLVGKGVKTKSGSTVGNQHYHQVAAMGDYLLSKRTDIYLVVGWQRASGSSSTGAPAVADFTNQGDSSNNHQFLVRAAFRHKF</sequence>
<keyword evidence="3" id="KW-0813">Transport</keyword>
<feature type="signal peptide" evidence="11">
    <location>
        <begin position="1"/>
        <end position="23"/>
    </location>
</feature>
<dbReference type="Pfam" id="PF13609">
    <property type="entry name" value="Porin_4"/>
    <property type="match status" value="1"/>
</dbReference>